<dbReference type="GO" id="GO:0006271">
    <property type="term" value="P:DNA strand elongation involved in DNA replication"/>
    <property type="evidence" value="ECO:0007669"/>
    <property type="project" value="TreeGrafter"/>
</dbReference>
<evidence type="ECO:0000256" key="5">
    <source>
        <dbReference type="SAM" id="MobiDB-lite"/>
    </source>
</evidence>
<protein>
    <recommendedName>
        <fullName evidence="2">DNA polymerase delta subunit 3</fullName>
    </recommendedName>
</protein>
<comment type="subcellular location">
    <subcellularLocation>
        <location evidence="1">Nucleus</location>
    </subcellularLocation>
</comment>
<keyword evidence="7" id="KW-1185">Reference proteome</keyword>
<dbReference type="FunFam" id="3.90.1030.20:FF:000002">
    <property type="entry name" value="DNA polymerase delta subunit"/>
    <property type="match status" value="1"/>
</dbReference>
<feature type="compositionally biased region" description="Basic and acidic residues" evidence="5">
    <location>
        <begin position="344"/>
        <end position="353"/>
    </location>
</feature>
<feature type="compositionally biased region" description="Polar residues" evidence="5">
    <location>
        <begin position="280"/>
        <end position="289"/>
    </location>
</feature>
<keyword evidence="4" id="KW-0539">Nucleus</keyword>
<evidence type="ECO:0000313" key="6">
    <source>
        <dbReference type="EMBL" id="ORY08414.1"/>
    </source>
</evidence>
<evidence type="ECO:0000313" key="7">
    <source>
        <dbReference type="Proteomes" id="UP000193498"/>
    </source>
</evidence>
<feature type="compositionally biased region" description="Basic and acidic residues" evidence="5">
    <location>
        <begin position="165"/>
        <end position="188"/>
    </location>
</feature>
<dbReference type="InterPro" id="IPR019038">
    <property type="entry name" value="POLD3"/>
</dbReference>
<dbReference type="GO" id="GO:1904161">
    <property type="term" value="P:DNA synthesis involved in UV-damage excision repair"/>
    <property type="evidence" value="ECO:0007669"/>
    <property type="project" value="TreeGrafter"/>
</dbReference>
<feature type="region of interest" description="Disordered" evidence="5">
    <location>
        <begin position="323"/>
        <end position="367"/>
    </location>
</feature>
<evidence type="ECO:0000256" key="1">
    <source>
        <dbReference type="ARBA" id="ARBA00004123"/>
    </source>
</evidence>
<proteinExistence type="predicted"/>
<keyword evidence="3" id="KW-0235">DNA replication</keyword>
<name>A0A1Y1ZDZ9_9FUNG</name>
<evidence type="ECO:0000256" key="4">
    <source>
        <dbReference type="ARBA" id="ARBA00023242"/>
    </source>
</evidence>
<dbReference type="Proteomes" id="UP000193498">
    <property type="component" value="Unassembled WGS sequence"/>
</dbReference>
<sequence length="367" mass="41235">MDLLRELICEDKSIVTYKWLSRQLRIPANDAKKLLYQFITESTDQVHCIYCISGFLLVDESHHIILVPQEDLEITKKKFSKITGVHVYSVQASRPKSGAVLLATQKPVDDPTNPAEYASIVNVKVKIIDRQKAAKPAEVVPKKTHLGSQNTPGGNVELIPGKPLAPEKKPTEKKPAPTSEKKPVEKKPPAKSVNSFFGSTKSKKQPAPKKDEMEVEDEEPVVERRKRTRKVKSILPSDDEEMVDATKPTSPNPEPEVDVTSVPATPEETSVDIDVDEKVSTTQEPPNTNGKRKRGRRRIQKKRTYKNDRGYMVTEDVYEWESCTDEEPEANHTETPKAPKAKPKKELGGEKKGKPAQKNLMSFWGKK</sequence>
<feature type="region of interest" description="Disordered" evidence="5">
    <location>
        <begin position="134"/>
        <end position="311"/>
    </location>
</feature>
<dbReference type="GO" id="GO:0043625">
    <property type="term" value="C:delta DNA polymerase complex"/>
    <property type="evidence" value="ECO:0007669"/>
    <property type="project" value="InterPro"/>
</dbReference>
<organism evidence="6 7">
    <name type="scientific">Basidiobolus meristosporus CBS 931.73</name>
    <dbReference type="NCBI Taxonomy" id="1314790"/>
    <lineage>
        <taxon>Eukaryota</taxon>
        <taxon>Fungi</taxon>
        <taxon>Fungi incertae sedis</taxon>
        <taxon>Zoopagomycota</taxon>
        <taxon>Entomophthoromycotina</taxon>
        <taxon>Basidiobolomycetes</taxon>
        <taxon>Basidiobolales</taxon>
        <taxon>Basidiobolaceae</taxon>
        <taxon>Basidiobolus</taxon>
    </lineage>
</organism>
<evidence type="ECO:0000256" key="3">
    <source>
        <dbReference type="ARBA" id="ARBA00022705"/>
    </source>
</evidence>
<comment type="caution">
    <text evidence="6">The sequence shown here is derived from an EMBL/GenBank/DDBJ whole genome shotgun (WGS) entry which is preliminary data.</text>
</comment>
<evidence type="ECO:0000256" key="2">
    <source>
        <dbReference type="ARBA" id="ARBA00017589"/>
    </source>
</evidence>
<reference evidence="6 7" key="1">
    <citation type="submission" date="2016-07" db="EMBL/GenBank/DDBJ databases">
        <title>Pervasive Adenine N6-methylation of Active Genes in Fungi.</title>
        <authorList>
            <consortium name="DOE Joint Genome Institute"/>
            <person name="Mondo S.J."/>
            <person name="Dannebaum R.O."/>
            <person name="Kuo R.C."/>
            <person name="Labutti K."/>
            <person name="Haridas S."/>
            <person name="Kuo A."/>
            <person name="Salamov A."/>
            <person name="Ahrendt S.R."/>
            <person name="Lipzen A."/>
            <person name="Sullivan W."/>
            <person name="Andreopoulos W.B."/>
            <person name="Clum A."/>
            <person name="Lindquist E."/>
            <person name="Daum C."/>
            <person name="Ramamoorthy G.K."/>
            <person name="Gryganskyi A."/>
            <person name="Culley D."/>
            <person name="Magnuson J.K."/>
            <person name="James T.Y."/>
            <person name="O'Malley M.A."/>
            <person name="Stajich J.E."/>
            <person name="Spatafora J.W."/>
            <person name="Visel A."/>
            <person name="Grigoriev I.V."/>
        </authorList>
    </citation>
    <scope>NUCLEOTIDE SEQUENCE [LARGE SCALE GENOMIC DNA]</scope>
    <source>
        <strain evidence="6 7">CBS 931.73</strain>
    </source>
</reference>
<dbReference type="GO" id="GO:0006297">
    <property type="term" value="P:nucleotide-excision repair, DNA gap filling"/>
    <property type="evidence" value="ECO:0007669"/>
    <property type="project" value="TreeGrafter"/>
</dbReference>
<dbReference type="Pfam" id="PF09507">
    <property type="entry name" value="CDC27"/>
    <property type="match status" value="1"/>
</dbReference>
<dbReference type="OrthoDB" id="514823at2759"/>
<dbReference type="GO" id="GO:0003887">
    <property type="term" value="F:DNA-directed DNA polymerase activity"/>
    <property type="evidence" value="ECO:0007669"/>
    <property type="project" value="TreeGrafter"/>
</dbReference>
<dbReference type="EMBL" id="MCFE01000001">
    <property type="protein sequence ID" value="ORY08414.1"/>
    <property type="molecule type" value="Genomic_DNA"/>
</dbReference>
<dbReference type="InParanoid" id="A0A1Y1ZDZ9"/>
<feature type="compositionally biased region" description="Basic residues" evidence="5">
    <location>
        <begin position="290"/>
        <end position="304"/>
    </location>
</feature>
<dbReference type="InterPro" id="IPR041913">
    <property type="entry name" value="POLD3_sf"/>
</dbReference>
<gene>
    <name evidence="6" type="ORF">K493DRAFT_309829</name>
</gene>
<dbReference type="STRING" id="1314790.A0A1Y1ZDZ9"/>
<dbReference type="Gene3D" id="3.90.1030.20">
    <property type="entry name" value="DNA polymerase delta, p66 (Cdc27) subunit, wHTH domain"/>
    <property type="match status" value="1"/>
</dbReference>
<dbReference type="FunCoup" id="A0A1Y1ZDZ9">
    <property type="interactions" value="103"/>
</dbReference>
<dbReference type="AlphaFoldDB" id="A0A1Y1ZDZ9"/>
<dbReference type="PANTHER" id="PTHR17598">
    <property type="entry name" value="DNA POLYMERASE DELTA SUBUNIT 3"/>
    <property type="match status" value="1"/>
</dbReference>
<dbReference type="PANTHER" id="PTHR17598:SF13">
    <property type="entry name" value="DNA POLYMERASE DELTA SUBUNIT 3"/>
    <property type="match status" value="1"/>
</dbReference>
<accession>A0A1Y1ZDZ9</accession>